<evidence type="ECO:0008006" key="3">
    <source>
        <dbReference type="Google" id="ProtNLM"/>
    </source>
</evidence>
<dbReference type="Gene3D" id="3.30.420.10">
    <property type="entry name" value="Ribonuclease H-like superfamily/Ribonuclease H"/>
    <property type="match status" value="1"/>
</dbReference>
<dbReference type="Proteomes" id="UP000502823">
    <property type="component" value="Unassembled WGS sequence"/>
</dbReference>
<dbReference type="InParanoid" id="A0A6L2QA62"/>
<dbReference type="AlphaFoldDB" id="A0A6L2QA62"/>
<dbReference type="OrthoDB" id="616263at2759"/>
<keyword evidence="2" id="KW-1185">Reference proteome</keyword>
<dbReference type="PANTHER" id="PTHR46060:SF1">
    <property type="entry name" value="MARINER MOS1 TRANSPOSASE-LIKE PROTEIN"/>
    <property type="match status" value="1"/>
</dbReference>
<gene>
    <name evidence="1" type="ORF">Cfor_08805</name>
</gene>
<sequence>MAALLRQLGWESHKHPLYSPALAPKNFHLFSPLKRHLSGHRFQNVAAMQEAVLQWFH</sequence>
<dbReference type="GO" id="GO:0003676">
    <property type="term" value="F:nucleic acid binding"/>
    <property type="evidence" value="ECO:0007669"/>
    <property type="project" value="InterPro"/>
</dbReference>
<dbReference type="EMBL" id="BLKM01001253">
    <property type="protein sequence ID" value="GFG39825.1"/>
    <property type="molecule type" value="Genomic_DNA"/>
</dbReference>
<comment type="caution">
    <text evidence="1">The sequence shown here is derived from an EMBL/GenBank/DDBJ whole genome shotgun (WGS) entry which is preliminary data.</text>
</comment>
<name>A0A6L2QA62_COPFO</name>
<evidence type="ECO:0000313" key="2">
    <source>
        <dbReference type="Proteomes" id="UP000502823"/>
    </source>
</evidence>
<accession>A0A6L2QA62</accession>
<dbReference type="InterPro" id="IPR052709">
    <property type="entry name" value="Transposase-MT_Hybrid"/>
</dbReference>
<organism evidence="1 2">
    <name type="scientific">Coptotermes formosanus</name>
    <name type="common">Formosan subterranean termite</name>
    <dbReference type="NCBI Taxonomy" id="36987"/>
    <lineage>
        <taxon>Eukaryota</taxon>
        <taxon>Metazoa</taxon>
        <taxon>Ecdysozoa</taxon>
        <taxon>Arthropoda</taxon>
        <taxon>Hexapoda</taxon>
        <taxon>Insecta</taxon>
        <taxon>Pterygota</taxon>
        <taxon>Neoptera</taxon>
        <taxon>Polyneoptera</taxon>
        <taxon>Dictyoptera</taxon>
        <taxon>Blattodea</taxon>
        <taxon>Blattoidea</taxon>
        <taxon>Termitoidae</taxon>
        <taxon>Rhinotermitidae</taxon>
        <taxon>Coptotermes</taxon>
    </lineage>
</organism>
<dbReference type="InterPro" id="IPR036397">
    <property type="entry name" value="RNaseH_sf"/>
</dbReference>
<reference evidence="2" key="1">
    <citation type="submission" date="2020-01" db="EMBL/GenBank/DDBJ databases">
        <title>Draft genome sequence of the Termite Coptotermes fromosanus.</title>
        <authorList>
            <person name="Itakura S."/>
            <person name="Yosikawa Y."/>
            <person name="Umezawa K."/>
        </authorList>
    </citation>
    <scope>NUCLEOTIDE SEQUENCE [LARGE SCALE GENOMIC DNA]</scope>
</reference>
<dbReference type="PANTHER" id="PTHR46060">
    <property type="entry name" value="MARINER MOS1 TRANSPOSASE-LIKE PROTEIN"/>
    <property type="match status" value="1"/>
</dbReference>
<protein>
    <recommendedName>
        <fullName evidence="3">Histone-lysine N-methyltransferase SETMAR</fullName>
    </recommendedName>
</protein>
<evidence type="ECO:0000313" key="1">
    <source>
        <dbReference type="EMBL" id="GFG39825.1"/>
    </source>
</evidence>
<proteinExistence type="predicted"/>